<gene>
    <name evidence="1" type="ORF">H0G86_005529</name>
</gene>
<accession>A0A8G0LET2</accession>
<proteinExistence type="predicted"/>
<protein>
    <submittedName>
        <fullName evidence="1">Uncharacterized protein</fullName>
    </submittedName>
</protein>
<evidence type="ECO:0000313" key="1">
    <source>
        <dbReference type="EMBL" id="QYS98345.1"/>
    </source>
</evidence>
<sequence>MKSMKMLQFGKQKIQVKRVEGHVFLSHEHEQMFSRSLRRQCRRRLPGNRSFLLHHVGVIEQSFSFLVEALFSFQTVCAQQAAAADSTMYHAGSCTVMLRMR</sequence>
<keyword evidence="2" id="KW-1185">Reference proteome</keyword>
<organism evidence="1 2">
    <name type="scientific">Trichoderma simmonsii</name>
    <dbReference type="NCBI Taxonomy" id="1491479"/>
    <lineage>
        <taxon>Eukaryota</taxon>
        <taxon>Fungi</taxon>
        <taxon>Dikarya</taxon>
        <taxon>Ascomycota</taxon>
        <taxon>Pezizomycotina</taxon>
        <taxon>Sordariomycetes</taxon>
        <taxon>Hypocreomycetidae</taxon>
        <taxon>Hypocreales</taxon>
        <taxon>Hypocreaceae</taxon>
        <taxon>Trichoderma</taxon>
    </lineage>
</organism>
<evidence type="ECO:0000313" key="2">
    <source>
        <dbReference type="Proteomes" id="UP000826661"/>
    </source>
</evidence>
<dbReference type="EMBL" id="CP075866">
    <property type="protein sequence ID" value="QYS98345.1"/>
    <property type="molecule type" value="Genomic_DNA"/>
</dbReference>
<name>A0A8G0LET2_9HYPO</name>
<dbReference type="Proteomes" id="UP000826661">
    <property type="component" value="Chromosome III"/>
</dbReference>
<reference evidence="1 2" key="1">
    <citation type="journal article" date="2021" name="BMC Genomics">
        <title>Telomere-to-telomere genome assembly of asparaginase-producing Trichoderma simmonsii.</title>
        <authorList>
            <person name="Chung D."/>
            <person name="Kwon Y.M."/>
            <person name="Yang Y."/>
        </authorList>
    </citation>
    <scope>NUCLEOTIDE SEQUENCE [LARGE SCALE GENOMIC DNA]</scope>
    <source>
        <strain evidence="1 2">GH-Sj1</strain>
    </source>
</reference>
<dbReference type="AlphaFoldDB" id="A0A8G0LET2"/>